<keyword evidence="3" id="KW-1185">Reference proteome</keyword>
<evidence type="ECO:0000256" key="1">
    <source>
        <dbReference type="SAM" id="SignalP"/>
    </source>
</evidence>
<comment type="caution">
    <text evidence="2">The sequence shown here is derived from an EMBL/GenBank/DDBJ whole genome shotgun (WGS) entry which is preliminary data.</text>
</comment>
<dbReference type="EMBL" id="JACHLL010000001">
    <property type="protein sequence ID" value="MBB6340685.1"/>
    <property type="molecule type" value="Genomic_DNA"/>
</dbReference>
<dbReference type="RefSeq" id="WP_184680862.1">
    <property type="nucleotide sequence ID" value="NZ_JACHLL010000001.1"/>
</dbReference>
<evidence type="ECO:0000313" key="2">
    <source>
        <dbReference type="EMBL" id="MBB6340685.1"/>
    </source>
</evidence>
<accession>A0A7X0ETB4</accession>
<evidence type="ECO:0008006" key="4">
    <source>
        <dbReference type="Google" id="ProtNLM"/>
    </source>
</evidence>
<gene>
    <name evidence="2" type="ORF">HNP49_000835</name>
</gene>
<keyword evidence="1" id="KW-0732">Signal</keyword>
<dbReference type="Proteomes" id="UP000557193">
    <property type="component" value="Unassembled WGS sequence"/>
</dbReference>
<name>A0A7X0ETB4_9PSED</name>
<feature type="signal peptide" evidence="1">
    <location>
        <begin position="1"/>
        <end position="18"/>
    </location>
</feature>
<proteinExistence type="predicted"/>
<feature type="chain" id="PRO_5030911350" description="NADH:ubiquinone oxidoreductase" evidence="1">
    <location>
        <begin position="19"/>
        <end position="117"/>
    </location>
</feature>
<organism evidence="2 3">
    <name type="scientific">Pseudomonas fluvialis</name>
    <dbReference type="NCBI Taxonomy" id="1793966"/>
    <lineage>
        <taxon>Bacteria</taxon>
        <taxon>Pseudomonadati</taxon>
        <taxon>Pseudomonadota</taxon>
        <taxon>Gammaproteobacteria</taxon>
        <taxon>Pseudomonadales</taxon>
        <taxon>Pseudomonadaceae</taxon>
        <taxon>Pseudomonas</taxon>
    </lineage>
</organism>
<protein>
    <recommendedName>
        <fullName evidence="4">NADH:ubiquinone oxidoreductase</fullName>
    </recommendedName>
</protein>
<reference evidence="2 3" key="1">
    <citation type="submission" date="2020-08" db="EMBL/GenBank/DDBJ databases">
        <title>Functional genomics of gut bacteria from endangered species of beetles.</title>
        <authorList>
            <person name="Carlos-Shanley C."/>
        </authorList>
    </citation>
    <scope>NUCLEOTIDE SEQUENCE [LARGE SCALE GENOMIC DNA]</scope>
    <source>
        <strain evidence="2 3">S00202</strain>
    </source>
</reference>
<evidence type="ECO:0000313" key="3">
    <source>
        <dbReference type="Proteomes" id="UP000557193"/>
    </source>
</evidence>
<sequence>MRIVLAALLAGLPLLAQAEACIIHSQSNQLDVKLCQENRTIPQQLFRSGFCAPQLKGQKVEVSFAPQCPNSSYGVCRGAKVSGTPYQQDIHYYGVATDAAYLKPACEQQYKGVWMAR</sequence>
<dbReference type="AlphaFoldDB" id="A0A7X0ETB4"/>